<feature type="domain" description="Histidine kinase" evidence="15">
    <location>
        <begin position="345"/>
        <end position="537"/>
    </location>
</feature>
<dbReference type="STRING" id="223900.GCA_000821045_00378"/>
<evidence type="ECO:0000256" key="10">
    <source>
        <dbReference type="ARBA" id="ARBA00022840"/>
    </source>
</evidence>
<keyword evidence="17" id="KW-1185">Reference proteome</keyword>
<dbReference type="SUPFAM" id="SSF55785">
    <property type="entry name" value="PYP-like sensor domain (PAS domain)"/>
    <property type="match status" value="1"/>
</dbReference>
<dbReference type="AlphaFoldDB" id="A0A1Q8TBM2"/>
<organism evidence="16 17">
    <name type="scientific">Chromohalobacter japonicus</name>
    <dbReference type="NCBI Taxonomy" id="223900"/>
    <lineage>
        <taxon>Bacteria</taxon>
        <taxon>Pseudomonadati</taxon>
        <taxon>Pseudomonadota</taxon>
        <taxon>Gammaproteobacteria</taxon>
        <taxon>Oceanospirillales</taxon>
        <taxon>Halomonadaceae</taxon>
        <taxon>Chromohalobacter</taxon>
    </lineage>
</organism>
<evidence type="ECO:0000256" key="4">
    <source>
        <dbReference type="ARBA" id="ARBA00022475"/>
    </source>
</evidence>
<dbReference type="SMART" id="SM00387">
    <property type="entry name" value="HATPase_c"/>
    <property type="match status" value="1"/>
</dbReference>
<evidence type="ECO:0000256" key="1">
    <source>
        <dbReference type="ARBA" id="ARBA00000085"/>
    </source>
</evidence>
<keyword evidence="6" id="KW-0808">Transferase</keyword>
<sequence>MRMPRLPTVRLNVLISLLVASTVIVTLGVALWMFDATLRDTQEDAQAARVTDIAQVVASRRRVVNVLKESGDTRDFATDSDVQREIDALRQRLDVDFIVVMTPHAMRLTHPDPTRIGEHFQGGDEGPALQGEHYASRAEGTLGVSIRGFAPVRNAAGEVIGAVSVGVTLDTLGARLADNRLHMVLGIALLMILGTLGASWLARYIKRVLMGLEPHQITRLVEERQAILGSVHEGILAVDVTGRITLINAAACSLLDQAGLEVPALGTPITDYLPQSGLPDVLQSGEASLDQEVFINGQALLANRMPIRHQGQVIGAVATFRDKSEVRLLAEELTGVRRYAEALRAATHEFKNKLHVMLGLVQLEAYPDLARYLRDVADHQVAPGAALVEGIGEPVLAGFLLGKQSEARERDITLTVDVEDTIPAPRAPDMIHTLVIVLGNLLENAFDAVDEQHERQVTLTMGVDTDLLSLHVQDTGPGIPEAMQAHVFASGTSSKGRQRGLGLAMVREHVEAHDGTLALYSEPGRGTLIEVALPYPVSSTTEN</sequence>
<feature type="transmembrane region" description="Helical" evidence="14">
    <location>
        <begin position="181"/>
        <end position="202"/>
    </location>
</feature>
<gene>
    <name evidence="16" type="ORF">BTW10_11345</name>
</gene>
<dbReference type="GO" id="GO:0005524">
    <property type="term" value="F:ATP binding"/>
    <property type="evidence" value="ECO:0007669"/>
    <property type="project" value="UniProtKB-KW"/>
</dbReference>
<dbReference type="EC" id="2.7.13.3" evidence="3"/>
<dbReference type="GO" id="GO:0000155">
    <property type="term" value="F:phosphorelay sensor kinase activity"/>
    <property type="evidence" value="ECO:0007669"/>
    <property type="project" value="TreeGrafter"/>
</dbReference>
<keyword evidence="7 14" id="KW-0812">Transmembrane</keyword>
<dbReference type="InterPro" id="IPR013767">
    <property type="entry name" value="PAS_fold"/>
</dbReference>
<dbReference type="InterPro" id="IPR035965">
    <property type="entry name" value="PAS-like_dom_sf"/>
</dbReference>
<dbReference type="InterPro" id="IPR033463">
    <property type="entry name" value="sCache_3"/>
</dbReference>
<evidence type="ECO:0000256" key="3">
    <source>
        <dbReference type="ARBA" id="ARBA00012438"/>
    </source>
</evidence>
<feature type="transmembrane region" description="Helical" evidence="14">
    <location>
        <begin position="12"/>
        <end position="34"/>
    </location>
</feature>
<dbReference type="FunFam" id="3.30.450.20:FF:000018">
    <property type="entry name" value="Sensor histidine kinase DcuS"/>
    <property type="match status" value="1"/>
</dbReference>
<dbReference type="InterPro" id="IPR029151">
    <property type="entry name" value="Sensor-like_sf"/>
</dbReference>
<dbReference type="InterPro" id="IPR036890">
    <property type="entry name" value="HATPase_C_sf"/>
</dbReference>
<dbReference type="NCBIfam" id="NF008298">
    <property type="entry name" value="PRK11086.1"/>
    <property type="match status" value="1"/>
</dbReference>
<evidence type="ECO:0000256" key="2">
    <source>
        <dbReference type="ARBA" id="ARBA00004651"/>
    </source>
</evidence>
<dbReference type="InterPro" id="IPR000014">
    <property type="entry name" value="PAS"/>
</dbReference>
<name>A0A1Q8TBM2_9GAMM</name>
<dbReference type="Proteomes" id="UP000186806">
    <property type="component" value="Unassembled WGS sequence"/>
</dbReference>
<evidence type="ECO:0000256" key="9">
    <source>
        <dbReference type="ARBA" id="ARBA00022777"/>
    </source>
</evidence>
<evidence type="ECO:0000256" key="13">
    <source>
        <dbReference type="ARBA" id="ARBA00023136"/>
    </source>
</evidence>
<dbReference type="Gene3D" id="3.30.565.10">
    <property type="entry name" value="Histidine kinase-like ATPase, C-terminal domain"/>
    <property type="match status" value="1"/>
</dbReference>
<dbReference type="PANTHER" id="PTHR43547:SF10">
    <property type="entry name" value="SENSOR HISTIDINE KINASE DCUS"/>
    <property type="match status" value="1"/>
</dbReference>
<dbReference type="PRINTS" id="PR00344">
    <property type="entry name" value="BCTRLSENSOR"/>
</dbReference>
<proteinExistence type="predicted"/>
<protein>
    <recommendedName>
        <fullName evidence="3">histidine kinase</fullName>
        <ecNumber evidence="3">2.7.13.3</ecNumber>
    </recommendedName>
</protein>
<keyword evidence="5" id="KW-0597">Phosphoprotein</keyword>
<dbReference type="PROSITE" id="PS50109">
    <property type="entry name" value="HIS_KIN"/>
    <property type="match status" value="1"/>
</dbReference>
<keyword evidence="9 16" id="KW-0418">Kinase</keyword>
<dbReference type="InterPro" id="IPR003594">
    <property type="entry name" value="HATPase_dom"/>
</dbReference>
<accession>A0A1Q8TBM2</accession>
<keyword evidence="10" id="KW-0067">ATP-binding</keyword>
<evidence type="ECO:0000256" key="8">
    <source>
        <dbReference type="ARBA" id="ARBA00022741"/>
    </source>
</evidence>
<dbReference type="EMBL" id="MSDQ01000027">
    <property type="protein sequence ID" value="OLO11062.1"/>
    <property type="molecule type" value="Genomic_DNA"/>
</dbReference>
<dbReference type="Gene3D" id="3.30.450.20">
    <property type="entry name" value="PAS domain"/>
    <property type="match status" value="2"/>
</dbReference>
<evidence type="ECO:0000256" key="14">
    <source>
        <dbReference type="SAM" id="Phobius"/>
    </source>
</evidence>
<dbReference type="Pfam" id="PF17203">
    <property type="entry name" value="sCache_3_2"/>
    <property type="match status" value="1"/>
</dbReference>
<comment type="catalytic activity">
    <reaction evidence="1">
        <text>ATP + protein L-histidine = ADP + protein N-phospho-L-histidine.</text>
        <dbReference type="EC" id="2.7.13.3"/>
    </reaction>
</comment>
<dbReference type="Gene3D" id="1.10.287.130">
    <property type="match status" value="1"/>
</dbReference>
<evidence type="ECO:0000313" key="16">
    <source>
        <dbReference type="EMBL" id="OLO11062.1"/>
    </source>
</evidence>
<evidence type="ECO:0000256" key="5">
    <source>
        <dbReference type="ARBA" id="ARBA00022553"/>
    </source>
</evidence>
<keyword evidence="8" id="KW-0547">Nucleotide-binding</keyword>
<comment type="subcellular location">
    <subcellularLocation>
        <location evidence="2">Cell membrane</location>
        <topology evidence="2">Multi-pass membrane protein</topology>
    </subcellularLocation>
</comment>
<dbReference type="GO" id="GO:0005886">
    <property type="term" value="C:plasma membrane"/>
    <property type="evidence" value="ECO:0007669"/>
    <property type="project" value="UniProtKB-SubCell"/>
</dbReference>
<dbReference type="SMART" id="SM00091">
    <property type="entry name" value="PAS"/>
    <property type="match status" value="1"/>
</dbReference>
<dbReference type="InterPro" id="IPR004358">
    <property type="entry name" value="Sig_transdc_His_kin-like_C"/>
</dbReference>
<dbReference type="PANTHER" id="PTHR43547">
    <property type="entry name" value="TWO-COMPONENT HISTIDINE KINASE"/>
    <property type="match status" value="1"/>
</dbReference>
<dbReference type="CDD" id="cd00130">
    <property type="entry name" value="PAS"/>
    <property type="match status" value="1"/>
</dbReference>
<keyword evidence="12" id="KW-0902">Two-component regulatory system</keyword>
<evidence type="ECO:0000256" key="11">
    <source>
        <dbReference type="ARBA" id="ARBA00022989"/>
    </source>
</evidence>
<dbReference type="InterPro" id="IPR005467">
    <property type="entry name" value="His_kinase_dom"/>
</dbReference>
<dbReference type="GO" id="GO:0006355">
    <property type="term" value="P:regulation of DNA-templated transcription"/>
    <property type="evidence" value="ECO:0007669"/>
    <property type="project" value="InterPro"/>
</dbReference>
<keyword evidence="4" id="KW-1003">Cell membrane</keyword>
<evidence type="ECO:0000256" key="6">
    <source>
        <dbReference type="ARBA" id="ARBA00022679"/>
    </source>
</evidence>
<dbReference type="Pfam" id="PF00989">
    <property type="entry name" value="PAS"/>
    <property type="match status" value="1"/>
</dbReference>
<keyword evidence="11 14" id="KW-1133">Transmembrane helix</keyword>
<keyword evidence="13 14" id="KW-0472">Membrane</keyword>
<evidence type="ECO:0000313" key="17">
    <source>
        <dbReference type="Proteomes" id="UP000186806"/>
    </source>
</evidence>
<evidence type="ECO:0000256" key="12">
    <source>
        <dbReference type="ARBA" id="ARBA00023012"/>
    </source>
</evidence>
<dbReference type="Pfam" id="PF02518">
    <property type="entry name" value="HATPase_c"/>
    <property type="match status" value="1"/>
</dbReference>
<reference evidence="16 17" key="1">
    <citation type="submission" date="2016-12" db="EMBL/GenBank/DDBJ databases">
        <title>Draft genome sequences of strains Salinicola socius SMB35, Salinicola sp. MH3R3-1 and Chromohalobacter sp. SMB17 from the Verkhnekamsk potash mining region of Russia.</title>
        <authorList>
            <person name="Mavrodi D.V."/>
            <person name="Olsson B.E."/>
            <person name="Korsakova E.S."/>
            <person name="Pyankova A."/>
            <person name="Mavrodi O.V."/>
            <person name="Plotnikova E.G."/>
        </authorList>
    </citation>
    <scope>NUCLEOTIDE SEQUENCE [LARGE SCALE GENOMIC DNA]</scope>
    <source>
        <strain evidence="16 17">SMB17</strain>
    </source>
</reference>
<evidence type="ECO:0000256" key="7">
    <source>
        <dbReference type="ARBA" id="ARBA00022692"/>
    </source>
</evidence>
<dbReference type="SUPFAM" id="SSF103190">
    <property type="entry name" value="Sensory domain-like"/>
    <property type="match status" value="1"/>
</dbReference>
<dbReference type="SUPFAM" id="SSF55874">
    <property type="entry name" value="ATPase domain of HSP90 chaperone/DNA topoisomerase II/histidine kinase"/>
    <property type="match status" value="1"/>
</dbReference>
<evidence type="ECO:0000259" key="15">
    <source>
        <dbReference type="PROSITE" id="PS50109"/>
    </source>
</evidence>
<comment type="caution">
    <text evidence="16">The sequence shown here is derived from an EMBL/GenBank/DDBJ whole genome shotgun (WGS) entry which is preliminary data.</text>
</comment>